<protein>
    <submittedName>
        <fullName evidence="2">Uncharacterized protein</fullName>
    </submittedName>
</protein>
<reference evidence="2 3" key="1">
    <citation type="submission" date="2016-03" db="EMBL/GenBank/DDBJ databases">
        <title>EvidentialGene: Evidence-directed Construction of Genes on Genomes.</title>
        <authorList>
            <person name="Gilbert D.G."/>
            <person name="Choi J.-H."/>
            <person name="Mockaitis K."/>
            <person name="Colbourne J."/>
            <person name="Pfrender M."/>
        </authorList>
    </citation>
    <scope>NUCLEOTIDE SEQUENCE [LARGE SCALE GENOMIC DNA]</scope>
    <source>
        <strain evidence="2 3">Xinb3</strain>
        <tissue evidence="2">Complete organism</tissue>
    </source>
</reference>
<accession>A0A164U305</accession>
<gene>
    <name evidence="2" type="ORF">APZ42_024372</name>
</gene>
<keyword evidence="1" id="KW-0732">Signal</keyword>
<dbReference type="Proteomes" id="UP000076858">
    <property type="component" value="Unassembled WGS sequence"/>
</dbReference>
<keyword evidence="3" id="KW-1185">Reference proteome</keyword>
<feature type="signal peptide" evidence="1">
    <location>
        <begin position="1"/>
        <end position="18"/>
    </location>
</feature>
<evidence type="ECO:0000313" key="3">
    <source>
        <dbReference type="Proteomes" id="UP000076858"/>
    </source>
</evidence>
<dbReference type="EMBL" id="LRGB01001603">
    <property type="protein sequence ID" value="KZS11013.1"/>
    <property type="molecule type" value="Genomic_DNA"/>
</dbReference>
<proteinExistence type="predicted"/>
<organism evidence="2 3">
    <name type="scientific">Daphnia magna</name>
    <dbReference type="NCBI Taxonomy" id="35525"/>
    <lineage>
        <taxon>Eukaryota</taxon>
        <taxon>Metazoa</taxon>
        <taxon>Ecdysozoa</taxon>
        <taxon>Arthropoda</taxon>
        <taxon>Crustacea</taxon>
        <taxon>Branchiopoda</taxon>
        <taxon>Diplostraca</taxon>
        <taxon>Cladocera</taxon>
        <taxon>Anomopoda</taxon>
        <taxon>Daphniidae</taxon>
        <taxon>Daphnia</taxon>
    </lineage>
</organism>
<feature type="chain" id="PRO_5007853488" evidence="1">
    <location>
        <begin position="19"/>
        <end position="99"/>
    </location>
</feature>
<name>A0A164U305_9CRUS</name>
<sequence length="99" mass="11674">MLTLPFLFLGALFFLLSGQEEEVEVDPPRGIFLKKKNLFFCLRGSNKECYPLPVSPFSLKFNSLYKFDSVVIFERISIKVDDFTLFFFFFFFSPLLMEK</sequence>
<evidence type="ECO:0000256" key="1">
    <source>
        <dbReference type="SAM" id="SignalP"/>
    </source>
</evidence>
<dbReference type="AlphaFoldDB" id="A0A164U305"/>
<comment type="caution">
    <text evidence="2">The sequence shown here is derived from an EMBL/GenBank/DDBJ whole genome shotgun (WGS) entry which is preliminary data.</text>
</comment>
<evidence type="ECO:0000313" key="2">
    <source>
        <dbReference type="EMBL" id="KZS11013.1"/>
    </source>
</evidence>